<comment type="similarity">
    <text evidence="1 7">Belongs to the peptidase S8 family.</text>
</comment>
<evidence type="ECO:0000256" key="6">
    <source>
        <dbReference type="PIRSR" id="PIRSR615500-1"/>
    </source>
</evidence>
<proteinExistence type="inferred from homology"/>
<dbReference type="Pfam" id="PF05922">
    <property type="entry name" value="Inhibitor_I9"/>
    <property type="match status" value="1"/>
</dbReference>
<keyword evidence="13" id="KW-1185">Reference proteome</keyword>
<feature type="active site" description="Charge relay system" evidence="6 7">
    <location>
        <position position="557"/>
    </location>
</feature>
<keyword evidence="3 8" id="KW-0732">Signal</keyword>
<dbReference type="PROSITE" id="PS00137">
    <property type="entry name" value="SUBTILASE_HIS"/>
    <property type="match status" value="1"/>
</dbReference>
<dbReference type="InterPro" id="IPR010259">
    <property type="entry name" value="S8pro/Inhibitor_I9"/>
</dbReference>
<name>A0A8T0G7S0_CERPU</name>
<dbReference type="Gene3D" id="3.30.70.80">
    <property type="entry name" value="Peptidase S8 propeptide/proteinase inhibitor I9"/>
    <property type="match status" value="1"/>
</dbReference>
<reference evidence="12" key="1">
    <citation type="submission" date="2020-06" db="EMBL/GenBank/DDBJ databases">
        <title>WGS assembly of Ceratodon purpureus strain R40.</title>
        <authorList>
            <person name="Carey S.B."/>
            <person name="Jenkins J."/>
            <person name="Shu S."/>
            <person name="Lovell J.T."/>
            <person name="Sreedasyam A."/>
            <person name="Maumus F."/>
            <person name="Tiley G.P."/>
            <person name="Fernandez-Pozo N."/>
            <person name="Barry K."/>
            <person name="Chen C."/>
            <person name="Wang M."/>
            <person name="Lipzen A."/>
            <person name="Daum C."/>
            <person name="Saski C.A."/>
            <person name="Payton A.C."/>
            <person name="Mcbreen J.C."/>
            <person name="Conrad R.E."/>
            <person name="Kollar L.M."/>
            <person name="Olsson S."/>
            <person name="Huttunen S."/>
            <person name="Landis J.B."/>
            <person name="Wickett N.J."/>
            <person name="Johnson M.G."/>
            <person name="Rensing S.A."/>
            <person name="Grimwood J."/>
            <person name="Schmutz J."/>
            <person name="Mcdaniel S.F."/>
        </authorList>
    </citation>
    <scope>NUCLEOTIDE SEQUENCE</scope>
    <source>
        <strain evidence="12">R40</strain>
    </source>
</reference>
<evidence type="ECO:0000259" key="11">
    <source>
        <dbReference type="Pfam" id="PF17766"/>
    </source>
</evidence>
<dbReference type="EMBL" id="CM026433">
    <property type="protein sequence ID" value="KAG0555021.1"/>
    <property type="molecule type" value="Genomic_DNA"/>
</dbReference>
<keyword evidence="4 7" id="KW-0378">Hydrolase</keyword>
<dbReference type="Gene3D" id="3.40.50.200">
    <property type="entry name" value="Peptidase S8/S53 domain"/>
    <property type="match status" value="1"/>
</dbReference>
<dbReference type="GO" id="GO:0006508">
    <property type="term" value="P:proteolysis"/>
    <property type="evidence" value="ECO:0007669"/>
    <property type="project" value="UniProtKB-KW"/>
</dbReference>
<evidence type="ECO:0000256" key="1">
    <source>
        <dbReference type="ARBA" id="ARBA00011073"/>
    </source>
</evidence>
<dbReference type="InterPro" id="IPR022398">
    <property type="entry name" value="Peptidase_S8_His-AS"/>
</dbReference>
<evidence type="ECO:0000256" key="8">
    <source>
        <dbReference type="SAM" id="SignalP"/>
    </source>
</evidence>
<dbReference type="PRINTS" id="PR00723">
    <property type="entry name" value="SUBTILISIN"/>
</dbReference>
<comment type="caution">
    <text evidence="12">The sequence shown here is derived from an EMBL/GenBank/DDBJ whole genome shotgun (WGS) entry which is preliminary data.</text>
</comment>
<keyword evidence="2 7" id="KW-0645">Protease</keyword>
<dbReference type="PANTHER" id="PTHR10795">
    <property type="entry name" value="PROPROTEIN CONVERTASE SUBTILISIN/KEXIN"/>
    <property type="match status" value="1"/>
</dbReference>
<evidence type="ECO:0000256" key="7">
    <source>
        <dbReference type="PROSITE-ProRule" id="PRU01240"/>
    </source>
</evidence>
<dbReference type="InterPro" id="IPR023828">
    <property type="entry name" value="Peptidase_S8_Ser-AS"/>
</dbReference>
<keyword evidence="5 7" id="KW-0720">Serine protease</keyword>
<dbReference type="InterPro" id="IPR000209">
    <property type="entry name" value="Peptidase_S8/S53_dom"/>
</dbReference>
<dbReference type="InterPro" id="IPR034197">
    <property type="entry name" value="Peptidases_S8_3"/>
</dbReference>
<feature type="active site" description="Charge relay system" evidence="6 7">
    <location>
        <position position="225"/>
    </location>
</feature>
<dbReference type="Gene3D" id="3.50.30.30">
    <property type="match status" value="1"/>
</dbReference>
<evidence type="ECO:0000256" key="3">
    <source>
        <dbReference type="ARBA" id="ARBA00022729"/>
    </source>
</evidence>
<dbReference type="CDD" id="cd02120">
    <property type="entry name" value="PA_subtilisin_like"/>
    <property type="match status" value="1"/>
</dbReference>
<feature type="domain" description="Peptidase S8/S53" evidence="9">
    <location>
        <begin position="143"/>
        <end position="596"/>
    </location>
</feature>
<dbReference type="Pfam" id="PF17766">
    <property type="entry name" value="fn3_6"/>
    <property type="match status" value="1"/>
</dbReference>
<feature type="domain" description="Subtilisin-like protease fibronectin type-III" evidence="11">
    <location>
        <begin position="670"/>
        <end position="772"/>
    </location>
</feature>
<sequence>MIWEKMGTDKLVLLLMLASMFLVAVTAAPIGSQTYIVHMAKNMSHTDIMAKGAWYNEIMQGAKTLLSETEEDDGKDCVHHVFDKVFNGFSARLTPAQAAYMEKLPGVLKLYPNEVHTVSTTRSPSFLGLTATGAALLNESNYGEGVIIGVIDTGIWPERPSFSDVGLGPIPAKWKGICETGVAFDTTQCNLKIIGARYFLKGNEAMFGPINDTNEYRSPRDLNGHGTHCASTAAGRASSPAGKYGLAEGTAMGMAPKAKIAVYKALWRAEGAGSTDDLVAAIDQAVLDGVDVISFSIGGFSQLEFHSNPIAIATYNAVNQGVFFSASAGNDGPSAGTVENVTPWVTTVAAATQDRDLNAPVELGDGTKLSGRSPFDGTGLNGNLILPLVYAGDAAIDSSVAWNASVCQAADFLDVTLVQGRLVLCDYVPSWTSYYDIVARAGAAGIILGNTPASGEALTLTEGFLSTPFTRVGNAVRIAITNYIRATAAPAARILPAMTLIPGPKPAPQVAGFSSRGPLSVAYGGAQWLKPDISAPGVDILAAGNGQEDYAFMSGTSMACPHISGMGALLKAVHPNWSPAAIRSALMTTATVLDNTQLTITAEESGLTASPWAFGAGLALPERAMTPGLVYDMGHDDYFFFLCALGYTTEQIQVFEHGPFTCPPQVRVQDMNLPSFVALFDSLRLATQTPVTFTRTLTSVTTGVSTYNASVVNPQGFTISIDPPTLTFSPTQLMQRFVVTVTPDGTTSMPQYGSHGSVIWTDGHHYVQSPVVATNVDVW</sequence>
<dbReference type="Pfam" id="PF00082">
    <property type="entry name" value="Peptidase_S8"/>
    <property type="match status" value="1"/>
</dbReference>
<organism evidence="12 13">
    <name type="scientific">Ceratodon purpureus</name>
    <name type="common">Fire moss</name>
    <name type="synonym">Dicranum purpureum</name>
    <dbReference type="NCBI Taxonomy" id="3225"/>
    <lineage>
        <taxon>Eukaryota</taxon>
        <taxon>Viridiplantae</taxon>
        <taxon>Streptophyta</taxon>
        <taxon>Embryophyta</taxon>
        <taxon>Bryophyta</taxon>
        <taxon>Bryophytina</taxon>
        <taxon>Bryopsida</taxon>
        <taxon>Dicranidae</taxon>
        <taxon>Pseudoditrichales</taxon>
        <taxon>Ditrichaceae</taxon>
        <taxon>Ceratodon</taxon>
    </lineage>
</organism>
<evidence type="ECO:0000259" key="10">
    <source>
        <dbReference type="Pfam" id="PF05922"/>
    </source>
</evidence>
<feature type="signal peptide" evidence="8">
    <location>
        <begin position="1"/>
        <end position="27"/>
    </location>
</feature>
<dbReference type="FunFam" id="3.40.50.200:FF:000006">
    <property type="entry name" value="Subtilisin-like protease SBT1.5"/>
    <property type="match status" value="1"/>
</dbReference>
<evidence type="ECO:0000259" key="9">
    <source>
        <dbReference type="Pfam" id="PF00082"/>
    </source>
</evidence>
<dbReference type="Proteomes" id="UP000822688">
    <property type="component" value="Chromosome 12"/>
</dbReference>
<dbReference type="InterPro" id="IPR045051">
    <property type="entry name" value="SBT"/>
</dbReference>
<dbReference type="InterPro" id="IPR041469">
    <property type="entry name" value="Subtilisin-like_FN3"/>
</dbReference>
<evidence type="ECO:0000256" key="5">
    <source>
        <dbReference type="ARBA" id="ARBA00022825"/>
    </source>
</evidence>
<evidence type="ECO:0000256" key="2">
    <source>
        <dbReference type="ARBA" id="ARBA00022670"/>
    </source>
</evidence>
<dbReference type="AlphaFoldDB" id="A0A8T0G7S0"/>
<evidence type="ECO:0000256" key="4">
    <source>
        <dbReference type="ARBA" id="ARBA00022801"/>
    </source>
</evidence>
<dbReference type="InterPro" id="IPR036852">
    <property type="entry name" value="Peptidase_S8/S53_dom_sf"/>
</dbReference>
<dbReference type="PROSITE" id="PS51892">
    <property type="entry name" value="SUBTILASE"/>
    <property type="match status" value="1"/>
</dbReference>
<gene>
    <name evidence="12" type="ORF">KC19_12G137400</name>
</gene>
<dbReference type="InterPro" id="IPR015500">
    <property type="entry name" value="Peptidase_S8_subtilisin-rel"/>
</dbReference>
<dbReference type="SUPFAM" id="SSF52743">
    <property type="entry name" value="Subtilisin-like"/>
    <property type="match status" value="1"/>
</dbReference>
<dbReference type="Gene3D" id="2.60.40.2310">
    <property type="match status" value="1"/>
</dbReference>
<dbReference type="InterPro" id="IPR037045">
    <property type="entry name" value="S8pro/Inhibitor_I9_sf"/>
</dbReference>
<evidence type="ECO:0000313" key="12">
    <source>
        <dbReference type="EMBL" id="KAG0555021.1"/>
    </source>
</evidence>
<feature type="domain" description="Inhibitor I9" evidence="10">
    <location>
        <begin position="34"/>
        <end position="115"/>
    </location>
</feature>
<evidence type="ECO:0000313" key="13">
    <source>
        <dbReference type="Proteomes" id="UP000822688"/>
    </source>
</evidence>
<feature type="chain" id="PRO_5035847246" evidence="8">
    <location>
        <begin position="28"/>
        <end position="779"/>
    </location>
</feature>
<feature type="active site" description="Charge relay system" evidence="6 7">
    <location>
        <position position="152"/>
    </location>
</feature>
<dbReference type="CDD" id="cd04852">
    <property type="entry name" value="Peptidases_S8_3"/>
    <property type="match status" value="1"/>
</dbReference>
<dbReference type="PROSITE" id="PS00138">
    <property type="entry name" value="SUBTILASE_SER"/>
    <property type="match status" value="1"/>
</dbReference>
<protein>
    <submittedName>
        <fullName evidence="12">Uncharacterized protein</fullName>
    </submittedName>
</protein>
<dbReference type="GO" id="GO:0004252">
    <property type="term" value="F:serine-type endopeptidase activity"/>
    <property type="evidence" value="ECO:0007669"/>
    <property type="project" value="UniProtKB-UniRule"/>
</dbReference>
<accession>A0A8T0G7S0</accession>